<evidence type="ECO:0000313" key="2">
    <source>
        <dbReference type="Proteomes" id="UP000565579"/>
    </source>
</evidence>
<gene>
    <name evidence="1" type="ORF">HD593_005371</name>
</gene>
<organism evidence="1 2">
    <name type="scientific">Nonomuraea rubra</name>
    <dbReference type="NCBI Taxonomy" id="46180"/>
    <lineage>
        <taxon>Bacteria</taxon>
        <taxon>Bacillati</taxon>
        <taxon>Actinomycetota</taxon>
        <taxon>Actinomycetes</taxon>
        <taxon>Streptosporangiales</taxon>
        <taxon>Streptosporangiaceae</taxon>
        <taxon>Nonomuraea</taxon>
    </lineage>
</organism>
<dbReference type="AlphaFoldDB" id="A0A7X0U0F5"/>
<dbReference type="RefSeq" id="WP_185104824.1">
    <property type="nucleotide sequence ID" value="NZ_JACHMI010000001.1"/>
</dbReference>
<reference evidence="1 2" key="1">
    <citation type="submission" date="2020-08" db="EMBL/GenBank/DDBJ databases">
        <title>Sequencing the genomes of 1000 actinobacteria strains.</title>
        <authorList>
            <person name="Klenk H.-P."/>
        </authorList>
    </citation>
    <scope>NUCLEOTIDE SEQUENCE [LARGE SCALE GENOMIC DNA]</scope>
    <source>
        <strain evidence="1 2">DSM 43768</strain>
    </source>
</reference>
<dbReference type="Gene3D" id="1.50.10.100">
    <property type="entry name" value="Chondroitin AC/alginate lyase"/>
    <property type="match status" value="1"/>
</dbReference>
<protein>
    <recommendedName>
        <fullName evidence="3">Heparinase</fullName>
    </recommendedName>
</protein>
<proteinExistence type="predicted"/>
<keyword evidence="2" id="KW-1185">Reference proteome</keyword>
<comment type="caution">
    <text evidence="1">The sequence shown here is derived from an EMBL/GenBank/DDBJ whole genome shotgun (WGS) entry which is preliminary data.</text>
</comment>
<dbReference type="Gene3D" id="2.70.98.70">
    <property type="match status" value="1"/>
</dbReference>
<dbReference type="EMBL" id="JACHMI010000001">
    <property type="protein sequence ID" value="MBB6550576.1"/>
    <property type="molecule type" value="Genomic_DNA"/>
</dbReference>
<dbReference type="Proteomes" id="UP000565579">
    <property type="component" value="Unassembled WGS sequence"/>
</dbReference>
<accession>A0A7X0U0F5</accession>
<evidence type="ECO:0008006" key="3">
    <source>
        <dbReference type="Google" id="ProtNLM"/>
    </source>
</evidence>
<evidence type="ECO:0000313" key="1">
    <source>
        <dbReference type="EMBL" id="MBB6550576.1"/>
    </source>
</evidence>
<dbReference type="InterPro" id="IPR008929">
    <property type="entry name" value="Chondroitin_lyas"/>
</dbReference>
<sequence length="571" mass="63028">MLPPDAPAGGGITERLVREIREEAERARTTPAPELTPALWRRFADTGDRLAYERAYFDRRRRLAALALDAHLNARSDTRLDAPPGTCPDPALRDLLWSVCEERTWVLPAHEPHDRPLDTFVDLFAAETAHTLAEIVALLAGHLDPEAAVRVRAEVDRRVLRLLRPGEPPMWWESAPHNWAAVCAAATGLAALALDSSRPPALALDSSRPPAPHLPALLPRLRRALAAFLSGSGADGACLEGPDYWSYGFGYFVYFAEALREHTGEDLLDDPHVREMAAYPARIDLGDGTRPAFADSHARGVYPTGLLSRLAARLGVRVPEPAVPSFHDDPCHRWAHLTRTLWWSRETPRTAPEPCSYLPDAAIVVARAAGTAFAAKGGHNDEPHNHLDLGHFVLHAHGRTILDDLGAPEYTRDYFREGRYQVPQASAEWHSVPLIDGAAQLPGRERRAEVLAYAATGGAVTFALDLTAAYATQHRFTRTFHWRPGTLELVDEFGPADVLVEELFVSRVRPVAGPGVITWGPVELRVPPGWRARAEERQVRGHDGTVETVHRVRLAARVPPGAYRFLFTVRT</sequence>
<dbReference type="SUPFAM" id="SSF48230">
    <property type="entry name" value="Chondroitin AC/alginate lyase"/>
    <property type="match status" value="1"/>
</dbReference>
<name>A0A7X0U0F5_9ACTN</name>